<comment type="caution">
    <text evidence="8">The sequence shown here is derived from an EMBL/GenBank/DDBJ whole genome shotgun (WGS) entry which is preliminary data.</text>
</comment>
<keyword evidence="3 6" id="KW-0812">Transmembrane</keyword>
<feature type="transmembrane region" description="Helical" evidence="6">
    <location>
        <begin position="239"/>
        <end position="259"/>
    </location>
</feature>
<feature type="transmembrane region" description="Helical" evidence="6">
    <location>
        <begin position="47"/>
        <end position="69"/>
    </location>
</feature>
<dbReference type="KEGG" id="lol:LACOL_0234"/>
<dbReference type="InterPro" id="IPR052524">
    <property type="entry name" value="MFS_Cyanate_Porter"/>
</dbReference>
<dbReference type="GO" id="GO:0022857">
    <property type="term" value="F:transmembrane transporter activity"/>
    <property type="evidence" value="ECO:0007669"/>
    <property type="project" value="InterPro"/>
</dbReference>
<feature type="transmembrane region" description="Helical" evidence="6">
    <location>
        <begin position="271"/>
        <end position="291"/>
    </location>
</feature>
<dbReference type="EMBL" id="AZFE01000031">
    <property type="protein sequence ID" value="KRL55473.1"/>
    <property type="molecule type" value="Genomic_DNA"/>
</dbReference>
<evidence type="ECO:0000313" key="8">
    <source>
        <dbReference type="EMBL" id="KRL55473.1"/>
    </source>
</evidence>
<feature type="transmembrane region" description="Helical" evidence="6">
    <location>
        <begin position="76"/>
        <end position="93"/>
    </location>
</feature>
<evidence type="ECO:0000256" key="6">
    <source>
        <dbReference type="SAM" id="Phobius"/>
    </source>
</evidence>
<evidence type="ECO:0000256" key="4">
    <source>
        <dbReference type="ARBA" id="ARBA00022989"/>
    </source>
</evidence>
<feature type="domain" description="Major facilitator superfamily (MFS) profile" evidence="7">
    <location>
        <begin position="202"/>
        <end position="393"/>
    </location>
</feature>
<dbReference type="PATRIC" id="fig|1423778.4.peg.1104"/>
<feature type="transmembrane region" description="Helical" evidence="6">
    <location>
        <begin position="206"/>
        <end position="227"/>
    </location>
</feature>
<sequence>MSKTHRQGFFFLLGIFLLGACMRMPITSIPSIINEIAKTIGTNASNLGILTTLPLICFGLISIIVPLISQRLGNEITIAIALLILFIGSYLRIINIPTLFIGTIMVGMGITFINVLLPAIVTELAPNKIGMMTSIYTFSLALFSSIGAGFSAPLAKATNWQFAIQVLSFLILTTFILWLPNLRTAKINAKKTTNVEKINPWCNQSAWLIAIYFGLSSLVFYTLVAWLPTIAIESGISETHASLLAGLFQLVSIIPPFIVPTLAVKMTNRSPVIIISAATTILGVVALLFSINSISYFIVINALLGIATSTTFTLTMTLFGLKTKTTTQTAKLSGMVQAIGYLLAAIGPILTGTLKNITGSWYVSEIFIILVIIIFMMAGILAEKNKFIFNSNN</sequence>
<name>A0A0R1RG04_9LACO</name>
<dbReference type="SUPFAM" id="SSF103473">
    <property type="entry name" value="MFS general substrate transporter"/>
    <property type="match status" value="1"/>
</dbReference>
<keyword evidence="4 6" id="KW-1133">Transmembrane helix</keyword>
<evidence type="ECO:0000256" key="5">
    <source>
        <dbReference type="ARBA" id="ARBA00023136"/>
    </source>
</evidence>
<keyword evidence="5 6" id="KW-0472">Membrane</keyword>
<proteinExistence type="predicted"/>
<feature type="transmembrane region" description="Helical" evidence="6">
    <location>
        <begin position="133"/>
        <end position="154"/>
    </location>
</feature>
<dbReference type="InterPro" id="IPR036259">
    <property type="entry name" value="MFS_trans_sf"/>
</dbReference>
<dbReference type="GO" id="GO:0005886">
    <property type="term" value="C:plasma membrane"/>
    <property type="evidence" value="ECO:0007669"/>
    <property type="project" value="UniProtKB-SubCell"/>
</dbReference>
<dbReference type="STRING" id="1423778.FC70_GL001070"/>
<comment type="subcellular location">
    <subcellularLocation>
        <location evidence="1">Cell membrane</location>
        <topology evidence="1">Multi-pass membrane protein</topology>
    </subcellularLocation>
</comment>
<evidence type="ECO:0000313" key="9">
    <source>
        <dbReference type="Proteomes" id="UP000051697"/>
    </source>
</evidence>
<dbReference type="Gene3D" id="1.20.1250.20">
    <property type="entry name" value="MFS general substrate transporter like domains"/>
    <property type="match status" value="2"/>
</dbReference>
<dbReference type="PANTHER" id="PTHR23523">
    <property type="match status" value="1"/>
</dbReference>
<dbReference type="RefSeq" id="WP_057890012.1">
    <property type="nucleotide sequence ID" value="NZ_AZFE01000031.1"/>
</dbReference>
<organism evidence="8 9">
    <name type="scientific">Paucilactobacillus oligofermentans DSM 15707 = LMG 22743</name>
    <dbReference type="NCBI Taxonomy" id="1423778"/>
    <lineage>
        <taxon>Bacteria</taxon>
        <taxon>Bacillati</taxon>
        <taxon>Bacillota</taxon>
        <taxon>Bacilli</taxon>
        <taxon>Lactobacillales</taxon>
        <taxon>Lactobacillaceae</taxon>
        <taxon>Paucilactobacillus</taxon>
    </lineage>
</organism>
<dbReference type="Pfam" id="PF07690">
    <property type="entry name" value="MFS_1"/>
    <property type="match status" value="1"/>
</dbReference>
<feature type="transmembrane region" description="Helical" evidence="6">
    <location>
        <begin position="99"/>
        <end position="121"/>
    </location>
</feature>
<feature type="transmembrane region" description="Helical" evidence="6">
    <location>
        <begin position="362"/>
        <end position="382"/>
    </location>
</feature>
<feature type="transmembrane region" description="Helical" evidence="6">
    <location>
        <begin position="160"/>
        <end position="180"/>
    </location>
</feature>
<keyword evidence="9" id="KW-1185">Reference proteome</keyword>
<feature type="transmembrane region" description="Helical" evidence="6">
    <location>
        <begin position="297"/>
        <end position="320"/>
    </location>
</feature>
<feature type="transmembrane region" description="Helical" evidence="6">
    <location>
        <begin position="332"/>
        <end position="350"/>
    </location>
</feature>
<evidence type="ECO:0000256" key="3">
    <source>
        <dbReference type="ARBA" id="ARBA00022692"/>
    </source>
</evidence>
<keyword evidence="2" id="KW-0813">Transport</keyword>
<dbReference type="InterPro" id="IPR020846">
    <property type="entry name" value="MFS_dom"/>
</dbReference>
<evidence type="ECO:0000256" key="2">
    <source>
        <dbReference type="ARBA" id="ARBA00022448"/>
    </source>
</evidence>
<evidence type="ECO:0000256" key="1">
    <source>
        <dbReference type="ARBA" id="ARBA00004651"/>
    </source>
</evidence>
<dbReference type="PROSITE" id="PS51257">
    <property type="entry name" value="PROKAR_LIPOPROTEIN"/>
    <property type="match status" value="1"/>
</dbReference>
<dbReference type="Proteomes" id="UP000051697">
    <property type="component" value="Unassembled WGS sequence"/>
</dbReference>
<evidence type="ECO:0000259" key="7">
    <source>
        <dbReference type="PROSITE" id="PS50850"/>
    </source>
</evidence>
<accession>A0A0R1RG04</accession>
<protein>
    <submittedName>
        <fullName evidence="8">Transport protein</fullName>
    </submittedName>
</protein>
<dbReference type="PROSITE" id="PS50850">
    <property type="entry name" value="MFS"/>
    <property type="match status" value="1"/>
</dbReference>
<gene>
    <name evidence="8" type="ORF">FC70_GL001070</name>
</gene>
<dbReference type="PANTHER" id="PTHR23523:SF2">
    <property type="entry name" value="2-NITROIMIDAZOLE TRANSPORTER"/>
    <property type="match status" value="1"/>
</dbReference>
<reference evidence="8 9" key="1">
    <citation type="journal article" date="2015" name="Genome Announc.">
        <title>Expanding the biotechnology potential of lactobacilli through comparative genomics of 213 strains and associated genera.</title>
        <authorList>
            <person name="Sun Z."/>
            <person name="Harris H.M."/>
            <person name="McCann A."/>
            <person name="Guo C."/>
            <person name="Argimon S."/>
            <person name="Zhang W."/>
            <person name="Yang X."/>
            <person name="Jeffery I.B."/>
            <person name="Cooney J.C."/>
            <person name="Kagawa T.F."/>
            <person name="Liu W."/>
            <person name="Song Y."/>
            <person name="Salvetti E."/>
            <person name="Wrobel A."/>
            <person name="Rasinkangas P."/>
            <person name="Parkhill J."/>
            <person name="Rea M.C."/>
            <person name="O'Sullivan O."/>
            <person name="Ritari J."/>
            <person name="Douillard F.P."/>
            <person name="Paul Ross R."/>
            <person name="Yang R."/>
            <person name="Briner A.E."/>
            <person name="Felis G.E."/>
            <person name="de Vos W.M."/>
            <person name="Barrangou R."/>
            <person name="Klaenhammer T.R."/>
            <person name="Caufield P.W."/>
            <person name="Cui Y."/>
            <person name="Zhang H."/>
            <person name="O'Toole P.W."/>
        </authorList>
    </citation>
    <scope>NUCLEOTIDE SEQUENCE [LARGE SCALE GENOMIC DNA]</scope>
    <source>
        <strain evidence="8 9">DSM 15707</strain>
    </source>
</reference>
<dbReference type="InterPro" id="IPR011701">
    <property type="entry name" value="MFS"/>
</dbReference>
<dbReference type="AlphaFoldDB" id="A0A0R1RG04"/>